<dbReference type="GO" id="GO:0061504">
    <property type="term" value="P:cyclic threonylcarbamoyladenosine biosynthetic process"/>
    <property type="evidence" value="ECO:0007669"/>
    <property type="project" value="TreeGrafter"/>
</dbReference>
<protein>
    <recommendedName>
        <fullName evidence="1">THIF-type NAD/FAD binding fold domain-containing protein</fullName>
    </recommendedName>
</protein>
<evidence type="ECO:0000259" key="1">
    <source>
        <dbReference type="Pfam" id="PF00899"/>
    </source>
</evidence>
<dbReference type="Proteomes" id="UP000177122">
    <property type="component" value="Unassembled WGS sequence"/>
</dbReference>
<dbReference type="AlphaFoldDB" id="A0A1G2CVY5"/>
<dbReference type="InterPro" id="IPR045886">
    <property type="entry name" value="ThiF/MoeB/HesA"/>
</dbReference>
<dbReference type="GO" id="GO:0008641">
    <property type="term" value="F:ubiquitin-like modifier activating enzyme activity"/>
    <property type="evidence" value="ECO:0007669"/>
    <property type="project" value="InterPro"/>
</dbReference>
<dbReference type="PANTHER" id="PTHR43267:SF1">
    <property type="entry name" value="TRNA THREONYLCARBAMOYLADENOSINE DEHYDRATASE"/>
    <property type="match status" value="1"/>
</dbReference>
<dbReference type="Gene3D" id="3.40.50.720">
    <property type="entry name" value="NAD(P)-binding Rossmann-like Domain"/>
    <property type="match status" value="1"/>
</dbReference>
<organism evidence="2 3">
    <name type="scientific">Candidatus Lloydbacteria bacterium RIFCSPHIGHO2_01_FULL_49_22</name>
    <dbReference type="NCBI Taxonomy" id="1798658"/>
    <lineage>
        <taxon>Bacteria</taxon>
        <taxon>Candidatus Lloydiibacteriota</taxon>
    </lineage>
</organism>
<proteinExistence type="predicted"/>
<accession>A0A1G2CVY5</accession>
<evidence type="ECO:0000313" key="2">
    <source>
        <dbReference type="EMBL" id="OGZ05514.1"/>
    </source>
</evidence>
<dbReference type="EMBL" id="MHLI01000010">
    <property type="protein sequence ID" value="OGZ05514.1"/>
    <property type="molecule type" value="Genomic_DNA"/>
</dbReference>
<feature type="domain" description="THIF-type NAD/FAD binding fold" evidence="1">
    <location>
        <begin position="181"/>
        <end position="409"/>
    </location>
</feature>
<dbReference type="GO" id="GO:0061503">
    <property type="term" value="F:tRNA threonylcarbamoyladenosine dehydratase"/>
    <property type="evidence" value="ECO:0007669"/>
    <property type="project" value="TreeGrafter"/>
</dbReference>
<dbReference type="InterPro" id="IPR035985">
    <property type="entry name" value="Ubiquitin-activating_enz"/>
</dbReference>
<dbReference type="PANTHER" id="PTHR43267">
    <property type="entry name" value="TRNA THREONYLCARBAMOYLADENOSINE DEHYDRATASE"/>
    <property type="match status" value="1"/>
</dbReference>
<dbReference type="Pfam" id="PF00899">
    <property type="entry name" value="ThiF"/>
    <property type="match status" value="1"/>
</dbReference>
<name>A0A1G2CVY5_9BACT</name>
<comment type="caution">
    <text evidence="2">The sequence shown here is derived from an EMBL/GenBank/DDBJ whole genome shotgun (WGS) entry which is preliminary data.</text>
</comment>
<sequence length="463" mass="51725">MRYSVAMTTEVNQKLFSHLVRKDGQEDLCFALWQPSSGGERLTALLVEPILPEDGEREVHGNASFSPEYFQRALQIASARDMGLAFMHSHPFPGWQNMSRTDVRAELSHAAATFGITERPLLGLTIGTDGAWSARFWNRTGVREYAPSWCESVRTIGQMGLSITYCDALLKPQGFREELKRTISSWGQDKQDELSRLHIGIVGTGSVGSAIAEALARTGVQHISLIDFDVVKKHNLDRLMHATIKDVGELKTDVIAKRLIEHATADNFFVTRLPVHVTGAEGYRGALNCDLLFSCVDRPWARHVLNYIAYTHLIPVVDGGIRVHTKEDLLRSADWRAHTATPGNKCLSCIGQYTFAEVSLERKGLLDDSEYINTVDGLRHHLNNQNVFAFSMHLASMMVLQMLALVVKPNGISHHGENLYHFVTGELERKLGEDCLPNCPFSEFTGKGDSNDDSYQVFDENLK</sequence>
<gene>
    <name evidence="2" type="ORF">A2845_05915</name>
</gene>
<reference evidence="2 3" key="1">
    <citation type="journal article" date="2016" name="Nat. Commun.">
        <title>Thousands of microbial genomes shed light on interconnected biogeochemical processes in an aquifer system.</title>
        <authorList>
            <person name="Anantharaman K."/>
            <person name="Brown C.T."/>
            <person name="Hug L.A."/>
            <person name="Sharon I."/>
            <person name="Castelle C.J."/>
            <person name="Probst A.J."/>
            <person name="Thomas B.C."/>
            <person name="Singh A."/>
            <person name="Wilkins M.J."/>
            <person name="Karaoz U."/>
            <person name="Brodie E.L."/>
            <person name="Williams K.H."/>
            <person name="Hubbard S.S."/>
            <person name="Banfield J.F."/>
        </authorList>
    </citation>
    <scope>NUCLEOTIDE SEQUENCE [LARGE SCALE GENOMIC DNA]</scope>
</reference>
<dbReference type="InterPro" id="IPR000594">
    <property type="entry name" value="ThiF_NAD_FAD-bd"/>
</dbReference>
<evidence type="ECO:0000313" key="3">
    <source>
        <dbReference type="Proteomes" id="UP000177122"/>
    </source>
</evidence>
<dbReference type="SUPFAM" id="SSF69572">
    <property type="entry name" value="Activating enzymes of the ubiquitin-like proteins"/>
    <property type="match status" value="1"/>
</dbReference>